<evidence type="ECO:0008006" key="3">
    <source>
        <dbReference type="Google" id="ProtNLM"/>
    </source>
</evidence>
<gene>
    <name evidence="1" type="ORF">CFH99_16690</name>
</gene>
<dbReference type="Proteomes" id="UP000662818">
    <property type="component" value="Chromosome"/>
</dbReference>
<evidence type="ECO:0000313" key="2">
    <source>
        <dbReference type="Proteomes" id="UP000662818"/>
    </source>
</evidence>
<dbReference type="EMBL" id="CP022295">
    <property type="protein sequence ID" value="QSR27260.1"/>
    <property type="molecule type" value="Genomic_DNA"/>
</dbReference>
<sequence>MTSTPVEETYYSPAQLARQWERPLLFVRRMISEGKLATDERGLVSNCALRDFYRTHGNPVQ</sequence>
<dbReference type="RefSeq" id="WP_207006295.1">
    <property type="nucleotide sequence ID" value="NZ_CP022295.1"/>
</dbReference>
<name>A0ABX7PMW5_9ACTN</name>
<reference evidence="1 2" key="1">
    <citation type="submission" date="2017-06" db="EMBL/GenBank/DDBJ databases">
        <title>Complete Genome Sequence of the Soil Carbazole-Degrading Bacterium Nocardioides aromaticivorans IC177.</title>
        <authorList>
            <person name="Vejarano F."/>
            <person name="Suzuki-Minakuchi C."/>
            <person name="Ohtsubo Y."/>
            <person name="Tsuda M."/>
            <person name="Okada K."/>
            <person name="Nojiri H."/>
        </authorList>
    </citation>
    <scope>NUCLEOTIDE SEQUENCE [LARGE SCALE GENOMIC DNA]</scope>
    <source>
        <strain evidence="1 2">IC177</strain>
    </source>
</reference>
<organism evidence="1 2">
    <name type="scientific">Nocardioides aromaticivorans</name>
    <dbReference type="NCBI Taxonomy" id="200618"/>
    <lineage>
        <taxon>Bacteria</taxon>
        <taxon>Bacillati</taxon>
        <taxon>Actinomycetota</taxon>
        <taxon>Actinomycetes</taxon>
        <taxon>Propionibacteriales</taxon>
        <taxon>Nocardioidaceae</taxon>
        <taxon>Nocardioides</taxon>
    </lineage>
</organism>
<evidence type="ECO:0000313" key="1">
    <source>
        <dbReference type="EMBL" id="QSR27260.1"/>
    </source>
</evidence>
<protein>
    <recommendedName>
        <fullName evidence="3">DNA-binding protein</fullName>
    </recommendedName>
</protein>
<proteinExistence type="predicted"/>
<keyword evidence="2" id="KW-1185">Reference proteome</keyword>
<accession>A0ABX7PMW5</accession>